<dbReference type="InterPro" id="IPR025272">
    <property type="entry name" value="SocA_Panacea"/>
</dbReference>
<evidence type="ECO:0000313" key="5">
    <source>
        <dbReference type="Proteomes" id="UP000683429"/>
    </source>
</evidence>
<sequence length="217" mass="25258">MDVIDVAKWFIKNDYDEPRNTIDGNMKLQKLLYFSQLVHLAKYGDKLFDEPINAFVNGSVVEKVRLKYRDDHRQFVQESKSFEDDLDETIQYTLSVVKDVFGDVDARELSNLNHLHVGWKEALEKSEISKGKYYKPLSIISYDTIMEHDIESIKKVLDAHESTIDSGKTFELINGVKFYYDPEEISFDDDLLEQLASFQGEESAYIVHMDEDGLVFY</sequence>
<evidence type="ECO:0000313" key="3">
    <source>
        <dbReference type="EMBL" id="SEN51636.1"/>
    </source>
</evidence>
<dbReference type="OrthoDB" id="9799173at2"/>
<evidence type="ECO:0000313" key="2">
    <source>
        <dbReference type="EMBL" id="QWU14454.1"/>
    </source>
</evidence>
<evidence type="ECO:0000313" key="4">
    <source>
        <dbReference type="Proteomes" id="UP000198809"/>
    </source>
</evidence>
<accession>A0A1H8H5W8</accession>
<feature type="domain" description="Antitoxin SocA-like Panacea" evidence="1">
    <location>
        <begin position="28"/>
        <end position="120"/>
    </location>
</feature>
<dbReference type="RefSeq" id="WP_036588526.1">
    <property type="nucleotide sequence ID" value="NZ_CP076607.1"/>
</dbReference>
<dbReference type="EMBL" id="FODH01000001">
    <property type="protein sequence ID" value="SEN51636.1"/>
    <property type="molecule type" value="Genomic_DNA"/>
</dbReference>
<dbReference type="Proteomes" id="UP000198809">
    <property type="component" value="Unassembled WGS sequence"/>
</dbReference>
<evidence type="ECO:0000259" key="1">
    <source>
        <dbReference type="Pfam" id="PF13274"/>
    </source>
</evidence>
<dbReference type="AlphaFoldDB" id="A0A1H8H5W8"/>
<proteinExistence type="predicted"/>
<dbReference type="EMBL" id="CP076607">
    <property type="protein sequence ID" value="QWU14454.1"/>
    <property type="molecule type" value="Genomic_DNA"/>
</dbReference>
<organism evidence="3 4">
    <name type="scientific">Paenibacillus sophorae</name>
    <dbReference type="NCBI Taxonomy" id="1333845"/>
    <lineage>
        <taxon>Bacteria</taxon>
        <taxon>Bacillati</taxon>
        <taxon>Bacillota</taxon>
        <taxon>Bacilli</taxon>
        <taxon>Bacillales</taxon>
        <taxon>Paenibacillaceae</taxon>
        <taxon>Paenibacillus</taxon>
    </lineage>
</organism>
<protein>
    <submittedName>
        <fullName evidence="2">DUF4065 domain-containing protein</fullName>
    </submittedName>
    <submittedName>
        <fullName evidence="3">Uncharacterized phage-associated protein</fullName>
    </submittedName>
</protein>
<name>A0A1H8H5W8_9BACL</name>
<dbReference type="Pfam" id="PF13274">
    <property type="entry name" value="SocA_Panacea"/>
    <property type="match status" value="1"/>
</dbReference>
<dbReference type="STRING" id="1333845.SAMN04487895_101766"/>
<reference evidence="3 4" key="1">
    <citation type="submission" date="2016-10" db="EMBL/GenBank/DDBJ databases">
        <authorList>
            <person name="de Groot N.N."/>
        </authorList>
    </citation>
    <scope>NUCLEOTIDE SEQUENCE [LARGE SCALE GENOMIC DNA]</scope>
    <source>
        <strain evidence="3 4">CGMCC 1.10238</strain>
    </source>
</reference>
<keyword evidence="5" id="KW-1185">Reference proteome</keyword>
<reference evidence="2 5" key="2">
    <citation type="submission" date="2021-06" db="EMBL/GenBank/DDBJ databases">
        <title>Whole genome sequence of Paenibacillus sophorae DSM23020 for comparative genomics.</title>
        <authorList>
            <person name="Kim M.-J."/>
            <person name="Lee G."/>
            <person name="Shin J.-H."/>
        </authorList>
    </citation>
    <scope>NUCLEOTIDE SEQUENCE [LARGE SCALE GENOMIC DNA]</scope>
    <source>
        <strain evidence="2 5">DSM 23020</strain>
    </source>
</reference>
<dbReference type="Proteomes" id="UP000683429">
    <property type="component" value="Chromosome"/>
</dbReference>
<gene>
    <name evidence="2" type="ORF">KP014_21335</name>
    <name evidence="3" type="ORF">SAMN04487895_101766</name>
</gene>